<keyword evidence="2" id="KW-1185">Reference proteome</keyword>
<dbReference type="Proteomes" id="UP000189545">
    <property type="component" value="Chromosome"/>
</dbReference>
<dbReference type="KEGG" id="spsw:Sps_05546"/>
<evidence type="ECO:0000313" key="2">
    <source>
        <dbReference type="Proteomes" id="UP000189545"/>
    </source>
</evidence>
<proteinExistence type="predicted"/>
<dbReference type="NCBIfam" id="TIGR02497">
    <property type="entry name" value="yscI_hrpB_dom"/>
    <property type="match status" value="1"/>
</dbReference>
<gene>
    <name evidence="1" type="ORF">Sps_05546</name>
</gene>
<dbReference type="GO" id="GO:0030254">
    <property type="term" value="P:protein secretion by the type III secretion system"/>
    <property type="evidence" value="ECO:0007669"/>
    <property type="project" value="InterPro"/>
</dbReference>
<dbReference type="AlphaFoldDB" id="A0A1S6HYM9"/>
<protein>
    <submittedName>
        <fullName evidence="1">Type III secretion apparatus protein, YscI/HrpB, C-terminal domain</fullName>
    </submittedName>
</protein>
<dbReference type="RefSeq" id="WP_077755382.1">
    <property type="nucleotide sequence ID" value="NZ_CP014782.1"/>
</dbReference>
<dbReference type="STRING" id="225848.Sps_05546"/>
<dbReference type="Pfam" id="PF17001">
    <property type="entry name" value="T3SS_basalb_I"/>
    <property type="match status" value="1"/>
</dbReference>
<dbReference type="InterPro" id="IPR012670">
    <property type="entry name" value="T3SS_YscI/HrpB"/>
</dbReference>
<dbReference type="OrthoDB" id="6996420at2"/>
<reference evidence="1 2" key="1">
    <citation type="submission" date="2016-03" db="EMBL/GenBank/DDBJ databases">
        <title>Complete genome sequence of Shewanella psychrophila WP2, a deep sea bacterium isolated from west Pacific sediment.</title>
        <authorList>
            <person name="Xu G."/>
            <person name="Jian H."/>
        </authorList>
    </citation>
    <scope>NUCLEOTIDE SEQUENCE [LARGE SCALE GENOMIC DNA]</scope>
    <source>
        <strain evidence="1 2">WP2</strain>
    </source>
</reference>
<dbReference type="SUPFAM" id="SSF140129">
    <property type="entry name" value="MxiH-like"/>
    <property type="match status" value="1"/>
</dbReference>
<organism evidence="1 2">
    <name type="scientific">Shewanella psychrophila</name>
    <dbReference type="NCBI Taxonomy" id="225848"/>
    <lineage>
        <taxon>Bacteria</taxon>
        <taxon>Pseudomonadati</taxon>
        <taxon>Pseudomonadota</taxon>
        <taxon>Gammaproteobacteria</taxon>
        <taxon>Alteromonadales</taxon>
        <taxon>Shewanellaceae</taxon>
        <taxon>Shewanella</taxon>
    </lineage>
</organism>
<evidence type="ECO:0000313" key="1">
    <source>
        <dbReference type="EMBL" id="AQS40609.1"/>
    </source>
</evidence>
<name>A0A1S6HYM9_9GAMM</name>
<dbReference type="InterPro" id="IPR037203">
    <property type="entry name" value="T3SS_needle-like_sf"/>
</dbReference>
<dbReference type="EMBL" id="CP014782">
    <property type="protein sequence ID" value="AQS40609.1"/>
    <property type="molecule type" value="Genomic_DNA"/>
</dbReference>
<accession>A0A1S6HYM9</accession>
<sequence>MIDANFTQVLNTSIEQLQDSQIAEHGAVAEFEQAMQSNVDNGLGESVLDQIVDMKKQLSGATESLQTAMSSGIDDPAALMEIQWALTRITMQEELIAKTAGKTSQNIETLMKAQ</sequence>